<dbReference type="GeneID" id="94832392"/>
<feature type="compositionally biased region" description="Low complexity" evidence="1">
    <location>
        <begin position="126"/>
        <end position="135"/>
    </location>
</feature>
<evidence type="ECO:0000256" key="1">
    <source>
        <dbReference type="SAM" id="MobiDB-lite"/>
    </source>
</evidence>
<reference evidence="3" key="1">
    <citation type="submission" date="2016-10" db="EMBL/GenBank/DDBJ databases">
        <authorList>
            <person name="Benchimol M."/>
            <person name="Almeida L.G."/>
            <person name="Vasconcelos A.T."/>
            <person name="Perreira-Neves A."/>
            <person name="Rosa I.A."/>
            <person name="Tasca T."/>
            <person name="Bogo M.R."/>
            <person name="de Souza W."/>
        </authorList>
    </citation>
    <scope>NUCLEOTIDE SEQUENCE [LARGE SCALE GENOMIC DNA]</scope>
    <source>
        <strain evidence="3">K</strain>
    </source>
</reference>
<dbReference type="Pfam" id="PF17800">
    <property type="entry name" value="NPL"/>
    <property type="match status" value="1"/>
</dbReference>
<dbReference type="InterPro" id="IPR041232">
    <property type="entry name" value="NPL"/>
</dbReference>
<organism evidence="3 4">
    <name type="scientific">Tritrichomonas foetus</name>
    <dbReference type="NCBI Taxonomy" id="1144522"/>
    <lineage>
        <taxon>Eukaryota</taxon>
        <taxon>Metamonada</taxon>
        <taxon>Parabasalia</taxon>
        <taxon>Tritrichomonadida</taxon>
        <taxon>Tritrichomonadidae</taxon>
        <taxon>Tritrichomonas</taxon>
    </lineage>
</organism>
<dbReference type="AlphaFoldDB" id="A0A1J4KVQ9"/>
<protein>
    <recommendedName>
        <fullName evidence="2">Nucleoplasmin-like domain-containing protein</fullName>
    </recommendedName>
</protein>
<proteinExistence type="predicted"/>
<feature type="compositionally biased region" description="Low complexity" evidence="1">
    <location>
        <begin position="145"/>
        <end position="162"/>
    </location>
</feature>
<keyword evidence="4" id="KW-1185">Reference proteome</keyword>
<evidence type="ECO:0000259" key="2">
    <source>
        <dbReference type="Pfam" id="PF17800"/>
    </source>
</evidence>
<evidence type="ECO:0000313" key="3">
    <source>
        <dbReference type="EMBL" id="OHT15315.1"/>
    </source>
</evidence>
<dbReference type="RefSeq" id="XP_068368451.1">
    <property type="nucleotide sequence ID" value="XM_068497688.1"/>
</dbReference>
<name>A0A1J4KVQ9_9EUKA</name>
<sequence>MELPSDFNAFWAAMVVPGKPCTVFIQEDSECSITNISLHFDPQEIFPPGQRVILSISVNGSQPVAIAPFVTGQFESTFVDLRFTENDRITLVTEGAEIPVDVVGHMSGAELSIDNGVPPPSPIQPQSPDQPQSEPENADEPLPVNQNSGEENESENTQNEGNPNNDETQK</sequence>
<dbReference type="Gene3D" id="2.60.120.340">
    <property type="entry name" value="Nucleoplasmin core domain"/>
    <property type="match status" value="1"/>
</dbReference>
<dbReference type="Proteomes" id="UP000179807">
    <property type="component" value="Unassembled WGS sequence"/>
</dbReference>
<evidence type="ECO:0000313" key="4">
    <source>
        <dbReference type="Proteomes" id="UP000179807"/>
    </source>
</evidence>
<gene>
    <name evidence="3" type="ORF">TRFO_14225</name>
</gene>
<comment type="caution">
    <text evidence="3">The sequence shown here is derived from an EMBL/GenBank/DDBJ whole genome shotgun (WGS) entry which is preliminary data.</text>
</comment>
<feature type="region of interest" description="Disordered" evidence="1">
    <location>
        <begin position="110"/>
        <end position="170"/>
    </location>
</feature>
<accession>A0A1J4KVQ9</accession>
<feature type="domain" description="Nucleoplasmin-like" evidence="2">
    <location>
        <begin position="10"/>
        <end position="106"/>
    </location>
</feature>
<dbReference type="VEuPathDB" id="TrichDB:TRFO_14225"/>
<dbReference type="EMBL" id="MLAK01000239">
    <property type="protein sequence ID" value="OHT15315.1"/>
    <property type="molecule type" value="Genomic_DNA"/>
</dbReference>